<comment type="similarity">
    <text evidence="1">Belongs to the UPF0260 family.</text>
</comment>
<dbReference type="InterPro" id="IPR005358">
    <property type="entry name" value="Puta_zinc/iron-chelating_dom"/>
</dbReference>
<dbReference type="PIRSF" id="PIRSF006173">
    <property type="entry name" value="UCP006173"/>
    <property type="match status" value="1"/>
</dbReference>
<evidence type="ECO:0000256" key="1">
    <source>
        <dbReference type="HAMAP-Rule" id="MF_00676"/>
    </source>
</evidence>
<dbReference type="PANTHER" id="PTHR37421">
    <property type="entry name" value="UPF0260 PROTEIN YCGN"/>
    <property type="match status" value="1"/>
</dbReference>
<reference evidence="2 3" key="1">
    <citation type="submission" date="2020-08" db="EMBL/GenBank/DDBJ databases">
        <title>Genomic Encyclopedia of Type Strains, Phase IV (KMG-IV): sequencing the most valuable type-strain genomes for metagenomic binning, comparative biology and taxonomic classification.</title>
        <authorList>
            <person name="Goeker M."/>
        </authorList>
    </citation>
    <scope>NUCLEOTIDE SEQUENCE [LARGE SCALE GENOMIC DNA]</scope>
    <source>
        <strain evidence="2 3">DSM 22975</strain>
    </source>
</reference>
<keyword evidence="3" id="KW-1185">Reference proteome</keyword>
<dbReference type="HAMAP" id="MF_00676">
    <property type="entry name" value="UPF0260"/>
    <property type="match status" value="1"/>
</dbReference>
<dbReference type="AlphaFoldDB" id="A0A841GIX2"/>
<evidence type="ECO:0000313" key="2">
    <source>
        <dbReference type="EMBL" id="MBB6054810.1"/>
    </source>
</evidence>
<proteinExistence type="inferred from homology"/>
<dbReference type="EMBL" id="JACHGR010000002">
    <property type="protein sequence ID" value="MBB6054810.1"/>
    <property type="molecule type" value="Genomic_DNA"/>
</dbReference>
<evidence type="ECO:0000313" key="3">
    <source>
        <dbReference type="Proteomes" id="UP000585721"/>
    </source>
</evidence>
<dbReference type="NCBIfam" id="NF003507">
    <property type="entry name" value="PRK05170.2-5"/>
    <property type="match status" value="1"/>
</dbReference>
<organism evidence="2 3">
    <name type="scientific">Tolumonas osonensis</name>
    <dbReference type="NCBI Taxonomy" id="675874"/>
    <lineage>
        <taxon>Bacteria</taxon>
        <taxon>Pseudomonadati</taxon>
        <taxon>Pseudomonadota</taxon>
        <taxon>Gammaproteobacteria</taxon>
        <taxon>Aeromonadales</taxon>
        <taxon>Aeromonadaceae</taxon>
        <taxon>Tolumonas</taxon>
    </lineage>
</organism>
<gene>
    <name evidence="2" type="ORF">HNR75_000682</name>
</gene>
<dbReference type="Pfam" id="PF03692">
    <property type="entry name" value="CxxCxxCC"/>
    <property type="match status" value="1"/>
</dbReference>
<comment type="caution">
    <text evidence="2">The sequence shown here is derived from an EMBL/GenBank/DDBJ whole genome shotgun (WGS) entry which is preliminary data.</text>
</comment>
<dbReference type="InterPro" id="IPR008228">
    <property type="entry name" value="UCP006173"/>
</dbReference>
<dbReference type="NCBIfam" id="NF003501">
    <property type="entry name" value="PRK05170.1-5"/>
    <property type="match status" value="1"/>
</dbReference>
<dbReference type="RefSeq" id="WP_188025613.1">
    <property type="nucleotide sequence ID" value="NZ_JACHGR010000002.1"/>
</dbReference>
<sequence length="150" mass="17841">MNKEELIKSRYWEHKELEELTDEEWEMLCDGCGHCCLTKLIDEDTDELVYTNVACNLLDLESCSCSNYLNRHKFEPDCIKLDAHLARTLPWLPSTCAYRRVAEKKPLPFWHPLLTGDKRKMYRYGKSVKGKVVHERNRGEWEEHIVVWKL</sequence>
<dbReference type="PANTHER" id="PTHR37421:SF1">
    <property type="entry name" value="UPF0260 PROTEIN YCGN"/>
    <property type="match status" value="1"/>
</dbReference>
<accession>A0A841GIX2</accession>
<protein>
    <recommendedName>
        <fullName evidence="1">UPF0260 protein HNR75_000682</fullName>
    </recommendedName>
</protein>
<dbReference type="Proteomes" id="UP000585721">
    <property type="component" value="Unassembled WGS sequence"/>
</dbReference>
<name>A0A841GIX2_9GAMM</name>